<dbReference type="AlphaFoldDB" id="A0A6L2PF55"/>
<evidence type="ECO:0000313" key="1">
    <source>
        <dbReference type="EMBL" id="GFG29028.1"/>
    </source>
</evidence>
<keyword evidence="2" id="KW-1185">Reference proteome</keyword>
<protein>
    <submittedName>
        <fullName evidence="1">Uncharacterized protein</fullName>
    </submittedName>
</protein>
<feature type="non-terminal residue" evidence="1">
    <location>
        <position position="335"/>
    </location>
</feature>
<comment type="caution">
    <text evidence="1">The sequence shown here is derived from an EMBL/GenBank/DDBJ whole genome shotgun (WGS) entry which is preliminary data.</text>
</comment>
<dbReference type="Proteomes" id="UP000502823">
    <property type="component" value="Unassembled WGS sequence"/>
</dbReference>
<dbReference type="InParanoid" id="A0A6L2PF55"/>
<evidence type="ECO:0000313" key="2">
    <source>
        <dbReference type="Proteomes" id="UP000502823"/>
    </source>
</evidence>
<organism evidence="1 2">
    <name type="scientific">Coptotermes formosanus</name>
    <name type="common">Formosan subterranean termite</name>
    <dbReference type="NCBI Taxonomy" id="36987"/>
    <lineage>
        <taxon>Eukaryota</taxon>
        <taxon>Metazoa</taxon>
        <taxon>Ecdysozoa</taxon>
        <taxon>Arthropoda</taxon>
        <taxon>Hexapoda</taxon>
        <taxon>Insecta</taxon>
        <taxon>Pterygota</taxon>
        <taxon>Neoptera</taxon>
        <taxon>Polyneoptera</taxon>
        <taxon>Dictyoptera</taxon>
        <taxon>Blattodea</taxon>
        <taxon>Blattoidea</taxon>
        <taxon>Termitoidae</taxon>
        <taxon>Rhinotermitidae</taxon>
        <taxon>Coptotermes</taxon>
    </lineage>
</organism>
<name>A0A6L2PF55_COPFO</name>
<accession>A0A6L2PF55</accession>
<sequence length="335" mass="37185">MVKKFAEPPGATALHEGSAKCGRFTSITPALLFDRCPEVIHGFETLVTLVPTTLRTSHPVGLLTVNQKGTVEGVKRHLESLVSLLAANRTVHTLWHIPLVASDLSGSLLDQVLDTCSNRILEVHGEALTKLYPVTRPHDLLPLVKEKILQPSFLTYKEILLINIQEVTSRLSSSSSTMDPSYFRSLMEHLQSPSCTLVDFRRIHMYFMSPQLDPAIRELWRVWSHEQVAAKVFPVCNASNRLGSLFYTTSPQGEICMLNQPSSSTAALLGHVTHVPVKEGLHSIIKCLKNQDLTFSSSSSPENKSQRYRTCACSVCRGETGHCRTTRRQDKLASA</sequence>
<dbReference type="EMBL" id="BLKM01003535">
    <property type="protein sequence ID" value="GFG29028.1"/>
    <property type="molecule type" value="Genomic_DNA"/>
</dbReference>
<reference evidence="2" key="1">
    <citation type="submission" date="2020-01" db="EMBL/GenBank/DDBJ databases">
        <title>Draft genome sequence of the Termite Coptotermes fromosanus.</title>
        <authorList>
            <person name="Itakura S."/>
            <person name="Yosikawa Y."/>
            <person name="Umezawa K."/>
        </authorList>
    </citation>
    <scope>NUCLEOTIDE SEQUENCE [LARGE SCALE GENOMIC DNA]</scope>
</reference>
<proteinExistence type="predicted"/>
<gene>
    <name evidence="1" type="ORF">Cfor_12296</name>
</gene>
<dbReference type="OrthoDB" id="6413172at2759"/>